<keyword evidence="2" id="KW-0282">Flagellum</keyword>
<proteinExistence type="predicted"/>
<organism evidence="2 3">
    <name type="scientific">Acetivibrio mesophilus</name>
    <dbReference type="NCBI Taxonomy" id="2487273"/>
    <lineage>
        <taxon>Bacteria</taxon>
        <taxon>Bacillati</taxon>
        <taxon>Bacillota</taxon>
        <taxon>Clostridia</taxon>
        <taxon>Eubacteriales</taxon>
        <taxon>Oscillospiraceae</taxon>
        <taxon>Acetivibrio</taxon>
    </lineage>
</organism>
<gene>
    <name evidence="2" type="ORF">EFD62_06910</name>
</gene>
<reference evidence="3" key="1">
    <citation type="submission" date="2018-11" db="EMBL/GenBank/DDBJ databases">
        <title>Genome sequencing of a novel mesophilic and cellulolytic organism within the genus Hungateiclostridium.</title>
        <authorList>
            <person name="Rettenmaier R."/>
            <person name="Liebl W."/>
            <person name="Zverlov V."/>
        </authorList>
    </citation>
    <scope>NUCLEOTIDE SEQUENCE [LARGE SCALE GENOMIC DNA]</scope>
    <source>
        <strain evidence="3">N2K1</strain>
    </source>
</reference>
<protein>
    <submittedName>
        <fullName evidence="2">Flagellar biosynthesis protein FlgJ</fullName>
    </submittedName>
</protein>
<dbReference type="EMBL" id="RLII01000006">
    <property type="protein sequence ID" value="RXE59387.1"/>
    <property type="molecule type" value="Genomic_DNA"/>
</dbReference>
<evidence type="ECO:0000313" key="3">
    <source>
        <dbReference type="Proteomes" id="UP000289166"/>
    </source>
</evidence>
<dbReference type="RefSeq" id="WP_069195661.1">
    <property type="nucleotide sequence ID" value="NZ_RLII01000006.1"/>
</dbReference>
<dbReference type="Pfam" id="PF10135">
    <property type="entry name" value="Rod-binding"/>
    <property type="match status" value="1"/>
</dbReference>
<accession>A0A4Q0I670</accession>
<dbReference type="InterPro" id="IPR019301">
    <property type="entry name" value="Flagellar_prot_FlgJ_N"/>
</dbReference>
<dbReference type="OrthoDB" id="9796740at2"/>
<keyword evidence="2" id="KW-0966">Cell projection</keyword>
<evidence type="ECO:0000313" key="2">
    <source>
        <dbReference type="EMBL" id="RXE59387.1"/>
    </source>
</evidence>
<evidence type="ECO:0000259" key="1">
    <source>
        <dbReference type="Pfam" id="PF10135"/>
    </source>
</evidence>
<sequence length="116" mass="13282">MDISAINNKYFNSTVQSTSTKSTDDDFEKRLTNALENKDEKELKKVCKEFEGILLEIMYKQMKATVPKTDLIPTDPGREIFEDMLDEELVKESTEHTNLGLADSLYKQLSRNLKSG</sequence>
<feature type="domain" description="Flagellar protein FlgJ N-terminal" evidence="1">
    <location>
        <begin position="60"/>
        <end position="108"/>
    </location>
</feature>
<dbReference type="Proteomes" id="UP000289166">
    <property type="component" value="Unassembled WGS sequence"/>
</dbReference>
<dbReference type="AlphaFoldDB" id="A0A4Q0I670"/>
<name>A0A4Q0I670_9FIRM</name>
<comment type="caution">
    <text evidence="2">The sequence shown here is derived from an EMBL/GenBank/DDBJ whole genome shotgun (WGS) entry which is preliminary data.</text>
</comment>
<keyword evidence="3" id="KW-1185">Reference proteome</keyword>
<keyword evidence="2" id="KW-0969">Cilium</keyword>